<sequence length="420" mass="47177">MNQPLAYRMRPTHLDEILGQSHLLGENKFLTNMIKNQSLCSMIFFGPPGTGKTTLAICIANTLKTPYQMLNAVTCNKKDLEGAILEAKMKDGLVLIVDEVHRLNKDKQDILLPHLENGLIILLGATTANPYHAINKAIRSRCHLVEIKPLTQEDIVIALKRALDAPQGLNQRYQAQQDALETLAQLSGGDLRFALNQLEIAAFSATTSLITKEIILDICQKANTTLDADEDGHYDAVSALQKSIRGSDVDAALYYLARLIAYEDLESIERRLLVTAYEDIGLANPSAVDRAFNAIQTAKIVGFPEAMIPLGFAVIDLALSPKSKSACQAIHRAVDLVKQQNFSIPEYLRLTPVNLKKEDQYDYENEESWVQIQYLPSLIRHLHFYYPNYKSGPYELSLIKNYQQLQKINRTSRLKDLKKK</sequence>
<reference evidence="4" key="2">
    <citation type="journal article" date="2021" name="PeerJ">
        <title>Extensive microbial diversity within the chicken gut microbiome revealed by metagenomics and culture.</title>
        <authorList>
            <person name="Gilroy R."/>
            <person name="Ravi A."/>
            <person name="Getino M."/>
            <person name="Pursley I."/>
            <person name="Horton D.L."/>
            <person name="Alikhan N.F."/>
            <person name="Baker D."/>
            <person name="Gharbi K."/>
            <person name="Hall N."/>
            <person name="Watson M."/>
            <person name="Adriaenssens E.M."/>
            <person name="Foster-Nyarko E."/>
            <person name="Jarju S."/>
            <person name="Secka A."/>
            <person name="Antonio M."/>
            <person name="Oren A."/>
            <person name="Chaudhuri R.R."/>
            <person name="La Ragione R."/>
            <person name="Hildebrand F."/>
            <person name="Pallen M.J."/>
        </authorList>
    </citation>
    <scope>NUCLEOTIDE SEQUENCE</scope>
    <source>
        <strain evidence="4">14508</strain>
    </source>
</reference>
<dbReference type="SUPFAM" id="SSF48019">
    <property type="entry name" value="post-AAA+ oligomerization domain-like"/>
    <property type="match status" value="1"/>
</dbReference>
<dbReference type="GO" id="GO:0008047">
    <property type="term" value="F:enzyme activator activity"/>
    <property type="evidence" value="ECO:0007669"/>
    <property type="project" value="TreeGrafter"/>
</dbReference>
<dbReference type="InterPro" id="IPR027417">
    <property type="entry name" value="P-loop_NTPase"/>
</dbReference>
<dbReference type="PANTHER" id="PTHR13779">
    <property type="entry name" value="WERNER HELICASE-INTERACTING PROTEIN 1 FAMILY MEMBER"/>
    <property type="match status" value="1"/>
</dbReference>
<feature type="domain" description="AAA+ ATPase" evidence="3">
    <location>
        <begin position="38"/>
        <end position="150"/>
    </location>
</feature>
<dbReference type="EMBL" id="DVKI01000064">
    <property type="protein sequence ID" value="HIT17145.1"/>
    <property type="molecule type" value="Genomic_DNA"/>
</dbReference>
<dbReference type="Proteomes" id="UP000886893">
    <property type="component" value="Unassembled WGS sequence"/>
</dbReference>
<dbReference type="PANTHER" id="PTHR13779:SF7">
    <property type="entry name" value="ATPASE WRNIP1"/>
    <property type="match status" value="1"/>
</dbReference>
<organism evidence="4 5">
    <name type="scientific">Candidatus Caccosoma faecigallinarum</name>
    <dbReference type="NCBI Taxonomy" id="2840720"/>
    <lineage>
        <taxon>Bacteria</taxon>
        <taxon>Bacillati</taxon>
        <taxon>Bacillota</taxon>
        <taxon>Bacillota incertae sedis</taxon>
        <taxon>Candidatus Caccosoma</taxon>
    </lineage>
</organism>
<dbReference type="InterPro" id="IPR008824">
    <property type="entry name" value="RuvB-like_N"/>
</dbReference>
<dbReference type="SUPFAM" id="SSF52540">
    <property type="entry name" value="P-loop containing nucleoside triphosphate hydrolases"/>
    <property type="match status" value="1"/>
</dbReference>
<dbReference type="GO" id="GO:0003677">
    <property type="term" value="F:DNA binding"/>
    <property type="evidence" value="ECO:0007669"/>
    <property type="project" value="InterPro"/>
</dbReference>
<dbReference type="Gene3D" id="3.40.50.300">
    <property type="entry name" value="P-loop containing nucleotide triphosphate hydrolases"/>
    <property type="match status" value="1"/>
</dbReference>
<dbReference type="InterPro" id="IPR032423">
    <property type="entry name" value="AAA_assoc_2"/>
</dbReference>
<proteinExistence type="predicted"/>
<dbReference type="CDD" id="cd00009">
    <property type="entry name" value="AAA"/>
    <property type="match status" value="1"/>
</dbReference>
<dbReference type="AlphaFoldDB" id="A0A9D1G8C0"/>
<dbReference type="GO" id="GO:0005524">
    <property type="term" value="F:ATP binding"/>
    <property type="evidence" value="ECO:0007669"/>
    <property type="project" value="UniProtKB-KW"/>
</dbReference>
<reference evidence="4" key="1">
    <citation type="submission" date="2020-10" db="EMBL/GenBank/DDBJ databases">
        <authorList>
            <person name="Gilroy R."/>
        </authorList>
    </citation>
    <scope>NUCLEOTIDE SEQUENCE</scope>
    <source>
        <strain evidence="4">14508</strain>
    </source>
</reference>
<dbReference type="InterPro" id="IPR021886">
    <property type="entry name" value="MgsA_C"/>
</dbReference>
<protein>
    <submittedName>
        <fullName evidence="4">Replication-associated recombination protein A</fullName>
    </submittedName>
</protein>
<dbReference type="GO" id="GO:0006310">
    <property type="term" value="P:DNA recombination"/>
    <property type="evidence" value="ECO:0007669"/>
    <property type="project" value="InterPro"/>
</dbReference>
<dbReference type="Gene3D" id="1.10.8.60">
    <property type="match status" value="1"/>
</dbReference>
<dbReference type="CDD" id="cd18139">
    <property type="entry name" value="HLD_clamp_RarA"/>
    <property type="match status" value="1"/>
</dbReference>
<dbReference type="Gene3D" id="1.10.3710.10">
    <property type="entry name" value="DNA polymerase III clamp loader subunits, C-terminal domain"/>
    <property type="match status" value="1"/>
</dbReference>
<evidence type="ECO:0000259" key="3">
    <source>
        <dbReference type="SMART" id="SM00382"/>
    </source>
</evidence>
<dbReference type="GO" id="GO:0000731">
    <property type="term" value="P:DNA synthesis involved in DNA repair"/>
    <property type="evidence" value="ECO:0007669"/>
    <property type="project" value="TreeGrafter"/>
</dbReference>
<dbReference type="Gene3D" id="1.20.272.10">
    <property type="match status" value="1"/>
</dbReference>
<dbReference type="GO" id="GO:0009378">
    <property type="term" value="F:four-way junction helicase activity"/>
    <property type="evidence" value="ECO:0007669"/>
    <property type="project" value="InterPro"/>
</dbReference>
<comment type="caution">
    <text evidence="4">The sequence shown here is derived from an EMBL/GenBank/DDBJ whole genome shotgun (WGS) entry which is preliminary data.</text>
</comment>
<evidence type="ECO:0000313" key="5">
    <source>
        <dbReference type="Proteomes" id="UP000886893"/>
    </source>
</evidence>
<evidence type="ECO:0000256" key="2">
    <source>
        <dbReference type="ARBA" id="ARBA00022840"/>
    </source>
</evidence>
<accession>A0A9D1G8C0</accession>
<dbReference type="GO" id="GO:0017116">
    <property type="term" value="F:single-stranded DNA helicase activity"/>
    <property type="evidence" value="ECO:0007669"/>
    <property type="project" value="TreeGrafter"/>
</dbReference>
<dbReference type="InterPro" id="IPR008921">
    <property type="entry name" value="DNA_pol3_clamp-load_cplx_C"/>
</dbReference>
<dbReference type="FunFam" id="1.20.272.10:FF:000001">
    <property type="entry name" value="Putative AAA family ATPase"/>
    <property type="match status" value="1"/>
</dbReference>
<gene>
    <name evidence="4" type="ORF">IAD04_02035</name>
</gene>
<dbReference type="InterPro" id="IPR003593">
    <property type="entry name" value="AAA+_ATPase"/>
</dbReference>
<evidence type="ECO:0000313" key="4">
    <source>
        <dbReference type="EMBL" id="HIT17145.1"/>
    </source>
</evidence>
<dbReference type="Pfam" id="PF16193">
    <property type="entry name" value="AAA_assoc_2"/>
    <property type="match status" value="1"/>
</dbReference>
<dbReference type="Pfam" id="PF05496">
    <property type="entry name" value="RuvB_N"/>
    <property type="match status" value="1"/>
</dbReference>
<dbReference type="SMART" id="SM00382">
    <property type="entry name" value="AAA"/>
    <property type="match status" value="1"/>
</dbReference>
<dbReference type="InterPro" id="IPR051314">
    <property type="entry name" value="AAA_ATPase_RarA/MGS1/WRNIP1"/>
</dbReference>
<keyword evidence="1" id="KW-0547">Nucleotide-binding</keyword>
<keyword evidence="2" id="KW-0067">ATP-binding</keyword>
<name>A0A9D1G8C0_9FIRM</name>
<evidence type="ECO:0000256" key="1">
    <source>
        <dbReference type="ARBA" id="ARBA00022741"/>
    </source>
</evidence>
<dbReference type="GO" id="GO:0006261">
    <property type="term" value="P:DNA-templated DNA replication"/>
    <property type="evidence" value="ECO:0007669"/>
    <property type="project" value="TreeGrafter"/>
</dbReference>
<dbReference type="Pfam" id="PF12002">
    <property type="entry name" value="MgsA_C"/>
    <property type="match status" value="1"/>
</dbReference>